<reference evidence="1" key="1">
    <citation type="submission" date="2022-04" db="EMBL/GenBank/DDBJ databases">
        <title>Jade perch genome.</title>
        <authorList>
            <person name="Chao B."/>
        </authorList>
    </citation>
    <scope>NUCLEOTIDE SEQUENCE</scope>
    <source>
        <strain evidence="1">CB-2022</strain>
    </source>
</reference>
<gene>
    <name evidence="1" type="ORF">L3Q82_024258</name>
</gene>
<name>A0ACB8WYB6_9TELE</name>
<dbReference type="Proteomes" id="UP000831701">
    <property type="component" value="Chromosome 6"/>
</dbReference>
<evidence type="ECO:0000313" key="2">
    <source>
        <dbReference type="Proteomes" id="UP000831701"/>
    </source>
</evidence>
<comment type="caution">
    <text evidence="1">The sequence shown here is derived from an EMBL/GenBank/DDBJ whole genome shotgun (WGS) entry which is preliminary data.</text>
</comment>
<evidence type="ECO:0000313" key="1">
    <source>
        <dbReference type="EMBL" id="KAI3371693.1"/>
    </source>
</evidence>
<protein>
    <submittedName>
        <fullName evidence="1">Uncharacterized protein</fullName>
    </submittedName>
</protein>
<accession>A0ACB8WYB6</accession>
<proteinExistence type="predicted"/>
<sequence>GDSWMKTCLAAGLMLITGVDFVLYSCLIKPMSDCEETDFLWGSWTSPGKRKRKKGSKKDEKGPQCKNKKTITIDENIQKKKKKKNSKFKEAMAERKEQKKEKKNNKNKLALEVDHTLLLMTVSSTPAKPAVKPEMSSPRSNEELKPDDLPQDSKKRNKRTKRVAFDLSSGYICAKHPEVASSSPLHPRESAPSENEAVRDSESWSQVTVTDLSLGHTHDNDSQCPSEDINSQDLFITQKTFRASPSQPFSGEASNTVVTASPEVFTQGDRHLHTSEVQIKQHLEDSHVHQRHRKTKKHVKKPKTVQILIKEKEEEEQGYKSHQSPRMGKFHTQMDLNASLVEEKKACPVHRKPRVVSPYLAEPVVVRSSLDVTKSKKHSSTTSTSTQTENFFTTELSSYLDFCQKTSVTAHFEDLKPLDLSLLRRAPLSAMTSLSLPGGVQDDVPEDLSIHPSRSSDVKDVEVQREASGWTQSKGGATLNSQSESELRSEDTTASSEDNEPLCRTSKLDLTQVRAVQMRLNESFFFKTKGERQPPRPASPLMKLAQSREVKSSKGH</sequence>
<feature type="non-terminal residue" evidence="1">
    <location>
        <position position="1"/>
    </location>
</feature>
<keyword evidence="2" id="KW-1185">Reference proteome</keyword>
<organism evidence="1 2">
    <name type="scientific">Scortum barcoo</name>
    <name type="common">barcoo grunter</name>
    <dbReference type="NCBI Taxonomy" id="214431"/>
    <lineage>
        <taxon>Eukaryota</taxon>
        <taxon>Metazoa</taxon>
        <taxon>Chordata</taxon>
        <taxon>Craniata</taxon>
        <taxon>Vertebrata</taxon>
        <taxon>Euteleostomi</taxon>
        <taxon>Actinopterygii</taxon>
        <taxon>Neopterygii</taxon>
        <taxon>Teleostei</taxon>
        <taxon>Neoteleostei</taxon>
        <taxon>Acanthomorphata</taxon>
        <taxon>Eupercaria</taxon>
        <taxon>Centrarchiformes</taxon>
        <taxon>Terapontoidei</taxon>
        <taxon>Terapontidae</taxon>
        <taxon>Scortum</taxon>
    </lineage>
</organism>
<dbReference type="EMBL" id="CM041536">
    <property type="protein sequence ID" value="KAI3371693.1"/>
    <property type="molecule type" value="Genomic_DNA"/>
</dbReference>